<dbReference type="Pfam" id="PF17925">
    <property type="entry name" value="TetR_C_20"/>
    <property type="match status" value="1"/>
</dbReference>
<name>A0A1H8T301_9ACTN</name>
<evidence type="ECO:0000256" key="1">
    <source>
        <dbReference type="ARBA" id="ARBA00023125"/>
    </source>
</evidence>
<gene>
    <name evidence="4" type="ORF">SAMN05660991_02016</name>
</gene>
<dbReference type="InterPro" id="IPR050109">
    <property type="entry name" value="HTH-type_TetR-like_transc_reg"/>
</dbReference>
<dbReference type="Proteomes" id="UP000198960">
    <property type="component" value="Unassembled WGS sequence"/>
</dbReference>
<feature type="domain" description="HTH tetR-type" evidence="3">
    <location>
        <begin position="20"/>
        <end position="80"/>
    </location>
</feature>
<dbReference type="PANTHER" id="PTHR30055">
    <property type="entry name" value="HTH-TYPE TRANSCRIPTIONAL REGULATOR RUTR"/>
    <property type="match status" value="1"/>
</dbReference>
<dbReference type="RefSeq" id="WP_170861048.1">
    <property type="nucleotide sequence ID" value="NZ_FOEE01000005.1"/>
</dbReference>
<dbReference type="SUPFAM" id="SSF46689">
    <property type="entry name" value="Homeodomain-like"/>
    <property type="match status" value="1"/>
</dbReference>
<dbReference type="InterPro" id="IPR041642">
    <property type="entry name" value="KstR_C"/>
</dbReference>
<protein>
    <submittedName>
        <fullName evidence="4">Transcriptional regulator, TetR family</fullName>
    </submittedName>
</protein>
<evidence type="ECO:0000313" key="4">
    <source>
        <dbReference type="EMBL" id="SEO85096.1"/>
    </source>
</evidence>
<reference evidence="5" key="1">
    <citation type="submission" date="2016-10" db="EMBL/GenBank/DDBJ databases">
        <authorList>
            <person name="Varghese N."/>
            <person name="Submissions S."/>
        </authorList>
    </citation>
    <scope>NUCLEOTIDE SEQUENCE [LARGE SCALE GENOMIC DNA]</scope>
    <source>
        <strain evidence="5">DSM 45413</strain>
    </source>
</reference>
<evidence type="ECO:0000256" key="2">
    <source>
        <dbReference type="PROSITE-ProRule" id="PRU00335"/>
    </source>
</evidence>
<evidence type="ECO:0000259" key="3">
    <source>
        <dbReference type="PROSITE" id="PS50977"/>
    </source>
</evidence>
<dbReference type="GO" id="GO:0000976">
    <property type="term" value="F:transcription cis-regulatory region binding"/>
    <property type="evidence" value="ECO:0007669"/>
    <property type="project" value="TreeGrafter"/>
</dbReference>
<dbReference type="PANTHER" id="PTHR30055:SF242">
    <property type="entry name" value="HTH-TYPE TRANSCRIPTIONAL REPRESSOR KSTR"/>
    <property type="match status" value="1"/>
</dbReference>
<dbReference type="Pfam" id="PF00440">
    <property type="entry name" value="TetR_N"/>
    <property type="match status" value="1"/>
</dbReference>
<keyword evidence="1 2" id="KW-0238">DNA-binding</keyword>
<dbReference type="PROSITE" id="PS50977">
    <property type="entry name" value="HTH_TETR_2"/>
    <property type="match status" value="1"/>
</dbReference>
<dbReference type="GO" id="GO:0003700">
    <property type="term" value="F:DNA-binding transcription factor activity"/>
    <property type="evidence" value="ECO:0007669"/>
    <property type="project" value="TreeGrafter"/>
</dbReference>
<dbReference type="AlphaFoldDB" id="A0A1H8T301"/>
<dbReference type="InterPro" id="IPR009057">
    <property type="entry name" value="Homeodomain-like_sf"/>
</dbReference>
<dbReference type="EMBL" id="FOEE01000005">
    <property type="protein sequence ID" value="SEO85096.1"/>
    <property type="molecule type" value="Genomic_DNA"/>
</dbReference>
<proteinExistence type="predicted"/>
<keyword evidence="5" id="KW-1185">Reference proteome</keyword>
<dbReference type="STRING" id="673521.SAMN05660991_02016"/>
<organism evidence="4 5">
    <name type="scientific">Trujillonella endophytica</name>
    <dbReference type="NCBI Taxonomy" id="673521"/>
    <lineage>
        <taxon>Bacteria</taxon>
        <taxon>Bacillati</taxon>
        <taxon>Actinomycetota</taxon>
        <taxon>Actinomycetes</taxon>
        <taxon>Geodermatophilales</taxon>
        <taxon>Geodermatophilaceae</taxon>
        <taxon>Trujillonella</taxon>
    </lineage>
</organism>
<accession>A0A1H8T301</accession>
<dbReference type="PRINTS" id="PR00455">
    <property type="entry name" value="HTHTETR"/>
</dbReference>
<dbReference type="InterPro" id="IPR001647">
    <property type="entry name" value="HTH_TetR"/>
</dbReference>
<sequence>MTAVEAPAPLPREAMTPRQLARRTRLLETVVEIVTERGPQALQMREVAERSGVALGTAYKYFRSREQLLAAALAEWQQPLMGRMASVSRTRDADPGELVSAYLRRAVRAFHRNPNMGALMVLMQTSADPDVVETVAEMGTRSKALMEQMLVGLPPEAVPYVGRGLDAVLMNSVTALVTGRASLAEAVDRVEGVARLLLAGARTAGT</sequence>
<dbReference type="Gene3D" id="1.10.357.10">
    <property type="entry name" value="Tetracycline Repressor, domain 2"/>
    <property type="match status" value="1"/>
</dbReference>
<feature type="DNA-binding region" description="H-T-H motif" evidence="2">
    <location>
        <begin position="43"/>
        <end position="62"/>
    </location>
</feature>
<evidence type="ECO:0000313" key="5">
    <source>
        <dbReference type="Proteomes" id="UP000198960"/>
    </source>
</evidence>